<evidence type="ECO:0000256" key="1">
    <source>
        <dbReference type="SAM" id="Phobius"/>
    </source>
</evidence>
<reference evidence="2 3" key="1">
    <citation type="journal article" date="2013" name="Genome Biol.">
        <title>The genome sequence of the most widely cultivated cacao type and its use to identify candidate genes regulating pod color.</title>
        <authorList>
            <person name="Motamayor J.C."/>
            <person name="Mockaitis K."/>
            <person name="Schmutz J."/>
            <person name="Haiminen N."/>
            <person name="Iii D.L."/>
            <person name="Cornejo O."/>
            <person name="Findley S.D."/>
            <person name="Zheng P."/>
            <person name="Utro F."/>
            <person name="Royaert S."/>
            <person name="Saski C."/>
            <person name="Jenkins J."/>
            <person name="Podicheti R."/>
            <person name="Zhao M."/>
            <person name="Scheffler B.E."/>
            <person name="Stack J.C."/>
            <person name="Feltus F.A."/>
            <person name="Mustiga G.M."/>
            <person name="Amores F."/>
            <person name="Phillips W."/>
            <person name="Marelli J.P."/>
            <person name="May G.D."/>
            <person name="Shapiro H."/>
            <person name="Ma J."/>
            <person name="Bustamante C.D."/>
            <person name="Schnell R.J."/>
            <person name="Main D."/>
            <person name="Gilbert D."/>
            <person name="Parida L."/>
            <person name="Kuhn D.N."/>
        </authorList>
    </citation>
    <scope>NUCLEOTIDE SEQUENCE [LARGE SCALE GENOMIC DNA]</scope>
    <source>
        <strain evidence="3">cv. Matina 1-6</strain>
    </source>
</reference>
<evidence type="ECO:0000313" key="2">
    <source>
        <dbReference type="EMBL" id="EOY04437.1"/>
    </source>
</evidence>
<sequence length="84" mass="9645">MFNRTNHPSSCLSFLDLAAIQSEMFCMTIYFAFVFLHVWSSTVKGKPNCIIPVFEAMFGLIHVLKFKKKDFNASISFFTSLNTH</sequence>
<dbReference type="AlphaFoldDB" id="A0A061EJ40"/>
<dbReference type="Proteomes" id="UP000026915">
    <property type="component" value="Chromosome 4"/>
</dbReference>
<keyword evidence="1" id="KW-1133">Transmembrane helix</keyword>
<gene>
    <name evidence="2" type="ORF">TCM_019688</name>
</gene>
<keyword evidence="1" id="KW-0812">Transmembrane</keyword>
<keyword evidence="3" id="KW-1185">Reference proteome</keyword>
<keyword evidence="1" id="KW-0472">Membrane</keyword>
<feature type="transmembrane region" description="Helical" evidence="1">
    <location>
        <begin position="45"/>
        <end position="64"/>
    </location>
</feature>
<dbReference type="HOGENOM" id="CLU_2532009_0_0_1"/>
<feature type="transmembrane region" description="Helical" evidence="1">
    <location>
        <begin position="12"/>
        <end position="39"/>
    </location>
</feature>
<accession>A0A061EJ40</accession>
<protein>
    <submittedName>
        <fullName evidence="2">Uncharacterized protein</fullName>
    </submittedName>
</protein>
<proteinExistence type="predicted"/>
<dbReference type="Gramene" id="EOY04437">
    <property type="protein sequence ID" value="EOY04437"/>
    <property type="gene ID" value="TCM_019688"/>
</dbReference>
<dbReference type="EMBL" id="CM001882">
    <property type="protein sequence ID" value="EOY04437.1"/>
    <property type="molecule type" value="Genomic_DNA"/>
</dbReference>
<evidence type="ECO:0000313" key="3">
    <source>
        <dbReference type="Proteomes" id="UP000026915"/>
    </source>
</evidence>
<name>A0A061EJ40_THECC</name>
<organism evidence="2 3">
    <name type="scientific">Theobroma cacao</name>
    <name type="common">Cacao</name>
    <name type="synonym">Cocoa</name>
    <dbReference type="NCBI Taxonomy" id="3641"/>
    <lineage>
        <taxon>Eukaryota</taxon>
        <taxon>Viridiplantae</taxon>
        <taxon>Streptophyta</taxon>
        <taxon>Embryophyta</taxon>
        <taxon>Tracheophyta</taxon>
        <taxon>Spermatophyta</taxon>
        <taxon>Magnoliopsida</taxon>
        <taxon>eudicotyledons</taxon>
        <taxon>Gunneridae</taxon>
        <taxon>Pentapetalae</taxon>
        <taxon>rosids</taxon>
        <taxon>malvids</taxon>
        <taxon>Malvales</taxon>
        <taxon>Malvaceae</taxon>
        <taxon>Byttnerioideae</taxon>
        <taxon>Theobroma</taxon>
    </lineage>
</organism>
<dbReference type="InParanoid" id="A0A061EJ40"/>